<keyword evidence="2" id="KW-1003">Cell membrane</keyword>
<feature type="transmembrane region" description="Helical" evidence="10">
    <location>
        <begin position="95"/>
        <end position="116"/>
    </location>
</feature>
<gene>
    <name evidence="12" type="ORF">BSL78_26815</name>
</gene>
<dbReference type="GO" id="GO:0005886">
    <property type="term" value="C:plasma membrane"/>
    <property type="evidence" value="ECO:0007669"/>
    <property type="project" value="UniProtKB-SubCell"/>
</dbReference>
<feature type="transmembrane region" description="Helical" evidence="10">
    <location>
        <begin position="20"/>
        <end position="45"/>
    </location>
</feature>
<proteinExistence type="inferred from homology"/>
<dbReference type="STRING" id="307972.A0A2G8JKU6"/>
<dbReference type="Pfam" id="PF00001">
    <property type="entry name" value="7tm_1"/>
    <property type="match status" value="1"/>
</dbReference>
<dbReference type="SUPFAM" id="SSF81321">
    <property type="entry name" value="Family A G protein-coupled receptor-like"/>
    <property type="match status" value="1"/>
</dbReference>
<dbReference type="GO" id="GO:0004930">
    <property type="term" value="F:G protein-coupled receptor activity"/>
    <property type="evidence" value="ECO:0007669"/>
    <property type="project" value="UniProtKB-KW"/>
</dbReference>
<keyword evidence="8 9" id="KW-0807">Transducer</keyword>
<dbReference type="OrthoDB" id="6376512at2759"/>
<evidence type="ECO:0000256" key="8">
    <source>
        <dbReference type="ARBA" id="ARBA00023224"/>
    </source>
</evidence>
<protein>
    <submittedName>
        <fullName evidence="12">Putative histamine H2 receptor-like</fullName>
    </submittedName>
</protein>
<dbReference type="PANTHER" id="PTHR24249">
    <property type="entry name" value="HISTAMINE RECEPTOR-RELATED G-PROTEIN COUPLED RECEPTOR"/>
    <property type="match status" value="1"/>
</dbReference>
<comment type="similarity">
    <text evidence="9">Belongs to the G-protein coupled receptor 1 family.</text>
</comment>
<evidence type="ECO:0000256" key="10">
    <source>
        <dbReference type="SAM" id="Phobius"/>
    </source>
</evidence>
<sequence length="183" mass="20521">MVISNYTDGVLLRIGYLPFTFYLLFHGVLAFLIISGNIAVIVTTLGKNFKRTPNNVFLCSLAVADLLTGVIGLPALIFTRVVVSFFTCSSRYRTILFAPGYVFIFVSVFHLIAVTIDRYIAVSFPLKYRSIMPMSRCKIIMLFGWILGIIFGSMPTIGTSLVPNQWVCGRKITMRKLLPFILC</sequence>
<evidence type="ECO:0000256" key="4">
    <source>
        <dbReference type="ARBA" id="ARBA00022989"/>
    </source>
</evidence>
<dbReference type="PRINTS" id="PR00237">
    <property type="entry name" value="GPCRRHODOPSN"/>
</dbReference>
<comment type="caution">
    <text evidence="12">The sequence shown here is derived from an EMBL/GenBank/DDBJ whole genome shotgun (WGS) entry which is preliminary data.</text>
</comment>
<dbReference type="PROSITE" id="PS50262">
    <property type="entry name" value="G_PROTEIN_RECEP_F1_2"/>
    <property type="match status" value="1"/>
</dbReference>
<feature type="domain" description="G-protein coupled receptors family 1 profile" evidence="11">
    <location>
        <begin position="36"/>
        <end position="183"/>
    </location>
</feature>
<dbReference type="AlphaFoldDB" id="A0A2G8JKU6"/>
<feature type="transmembrane region" description="Helical" evidence="10">
    <location>
        <begin position="137"/>
        <end position="157"/>
    </location>
</feature>
<keyword evidence="4 10" id="KW-1133">Transmembrane helix</keyword>
<dbReference type="InterPro" id="IPR050569">
    <property type="entry name" value="TAAR"/>
</dbReference>
<feature type="transmembrane region" description="Helical" evidence="10">
    <location>
        <begin position="57"/>
        <end position="83"/>
    </location>
</feature>
<evidence type="ECO:0000313" key="13">
    <source>
        <dbReference type="Proteomes" id="UP000230750"/>
    </source>
</evidence>
<evidence type="ECO:0000256" key="6">
    <source>
        <dbReference type="ARBA" id="ARBA00023136"/>
    </source>
</evidence>
<evidence type="ECO:0000256" key="5">
    <source>
        <dbReference type="ARBA" id="ARBA00023040"/>
    </source>
</evidence>
<dbReference type="InterPro" id="IPR000276">
    <property type="entry name" value="GPCR_Rhodpsn"/>
</dbReference>
<keyword evidence="6 10" id="KW-0472">Membrane</keyword>
<keyword evidence="7 9" id="KW-0675">Receptor</keyword>
<comment type="subcellular location">
    <subcellularLocation>
        <location evidence="1">Cell membrane</location>
        <topology evidence="1">Multi-pass membrane protein</topology>
    </subcellularLocation>
</comment>
<evidence type="ECO:0000256" key="9">
    <source>
        <dbReference type="RuleBase" id="RU000688"/>
    </source>
</evidence>
<dbReference type="PANTHER" id="PTHR24249:SF372">
    <property type="entry name" value="G-PROTEIN COUPLED RECEPTORS FAMILY 1 PROFILE DOMAIN-CONTAINING PROTEIN"/>
    <property type="match status" value="1"/>
</dbReference>
<reference evidence="12 13" key="1">
    <citation type="journal article" date="2017" name="PLoS Biol.">
        <title>The sea cucumber genome provides insights into morphological evolution and visceral regeneration.</title>
        <authorList>
            <person name="Zhang X."/>
            <person name="Sun L."/>
            <person name="Yuan J."/>
            <person name="Sun Y."/>
            <person name="Gao Y."/>
            <person name="Zhang L."/>
            <person name="Li S."/>
            <person name="Dai H."/>
            <person name="Hamel J.F."/>
            <person name="Liu C."/>
            <person name="Yu Y."/>
            <person name="Liu S."/>
            <person name="Lin W."/>
            <person name="Guo K."/>
            <person name="Jin S."/>
            <person name="Xu P."/>
            <person name="Storey K.B."/>
            <person name="Huan P."/>
            <person name="Zhang T."/>
            <person name="Zhou Y."/>
            <person name="Zhang J."/>
            <person name="Lin C."/>
            <person name="Li X."/>
            <person name="Xing L."/>
            <person name="Huo D."/>
            <person name="Sun M."/>
            <person name="Wang L."/>
            <person name="Mercier A."/>
            <person name="Li F."/>
            <person name="Yang H."/>
            <person name="Xiang J."/>
        </authorList>
    </citation>
    <scope>NUCLEOTIDE SEQUENCE [LARGE SCALE GENOMIC DNA]</scope>
    <source>
        <strain evidence="12">Shaxun</strain>
        <tissue evidence="12">Muscle</tissue>
    </source>
</reference>
<dbReference type="Gene3D" id="1.20.1070.10">
    <property type="entry name" value="Rhodopsin 7-helix transmembrane proteins"/>
    <property type="match status" value="1"/>
</dbReference>
<organism evidence="12 13">
    <name type="scientific">Stichopus japonicus</name>
    <name type="common">Sea cucumber</name>
    <dbReference type="NCBI Taxonomy" id="307972"/>
    <lineage>
        <taxon>Eukaryota</taxon>
        <taxon>Metazoa</taxon>
        <taxon>Echinodermata</taxon>
        <taxon>Eleutherozoa</taxon>
        <taxon>Echinozoa</taxon>
        <taxon>Holothuroidea</taxon>
        <taxon>Aspidochirotacea</taxon>
        <taxon>Aspidochirotida</taxon>
        <taxon>Stichopodidae</taxon>
        <taxon>Apostichopus</taxon>
    </lineage>
</organism>
<keyword evidence="5 9" id="KW-0297">G-protein coupled receptor</keyword>
<dbReference type="CDD" id="cd00637">
    <property type="entry name" value="7tm_classA_rhodopsin-like"/>
    <property type="match status" value="1"/>
</dbReference>
<evidence type="ECO:0000313" key="12">
    <source>
        <dbReference type="EMBL" id="PIK36350.1"/>
    </source>
</evidence>
<dbReference type="InterPro" id="IPR017452">
    <property type="entry name" value="GPCR_Rhodpsn_7TM"/>
</dbReference>
<evidence type="ECO:0000259" key="11">
    <source>
        <dbReference type="PROSITE" id="PS50262"/>
    </source>
</evidence>
<dbReference type="Proteomes" id="UP000230750">
    <property type="component" value="Unassembled WGS sequence"/>
</dbReference>
<evidence type="ECO:0000256" key="3">
    <source>
        <dbReference type="ARBA" id="ARBA00022692"/>
    </source>
</evidence>
<evidence type="ECO:0000256" key="7">
    <source>
        <dbReference type="ARBA" id="ARBA00023170"/>
    </source>
</evidence>
<evidence type="ECO:0000256" key="2">
    <source>
        <dbReference type="ARBA" id="ARBA00022475"/>
    </source>
</evidence>
<name>A0A2G8JKU6_STIJA</name>
<accession>A0A2G8JKU6</accession>
<keyword evidence="13" id="KW-1185">Reference proteome</keyword>
<dbReference type="PROSITE" id="PS00237">
    <property type="entry name" value="G_PROTEIN_RECEP_F1_1"/>
    <property type="match status" value="1"/>
</dbReference>
<keyword evidence="3 9" id="KW-0812">Transmembrane</keyword>
<dbReference type="EMBL" id="MRZV01001692">
    <property type="protein sequence ID" value="PIK36350.1"/>
    <property type="molecule type" value="Genomic_DNA"/>
</dbReference>
<evidence type="ECO:0000256" key="1">
    <source>
        <dbReference type="ARBA" id="ARBA00004651"/>
    </source>
</evidence>